<accession>A0A834XF75</accession>
<gene>
    <name evidence="2" type="ORF">G2W53_001068</name>
</gene>
<dbReference type="OrthoDB" id="1436780at2759"/>
<name>A0A834XF75_9FABA</name>
<organism evidence="2 3">
    <name type="scientific">Senna tora</name>
    <dbReference type="NCBI Taxonomy" id="362788"/>
    <lineage>
        <taxon>Eukaryota</taxon>
        <taxon>Viridiplantae</taxon>
        <taxon>Streptophyta</taxon>
        <taxon>Embryophyta</taxon>
        <taxon>Tracheophyta</taxon>
        <taxon>Spermatophyta</taxon>
        <taxon>Magnoliopsida</taxon>
        <taxon>eudicotyledons</taxon>
        <taxon>Gunneridae</taxon>
        <taxon>Pentapetalae</taxon>
        <taxon>rosids</taxon>
        <taxon>fabids</taxon>
        <taxon>Fabales</taxon>
        <taxon>Fabaceae</taxon>
        <taxon>Caesalpinioideae</taxon>
        <taxon>Cassia clade</taxon>
        <taxon>Senna</taxon>
    </lineage>
</organism>
<protein>
    <submittedName>
        <fullName evidence="2">Putative transmembrane protein</fullName>
    </submittedName>
</protein>
<dbReference type="EMBL" id="JAAIUW010000001">
    <property type="protein sequence ID" value="KAF7844163.1"/>
    <property type="molecule type" value="Genomic_DNA"/>
</dbReference>
<sequence length="350" mass="38955">MAEKPFGMSFDPPQTLERSQNSNANSMFKETLAKCRVTPECRVIGHVESLITISPPSLRVPQGALGFTGPLRTRHEAKFATRVPPLHSLLGFSAFWMARRLVHLEGPCYTVEASDVSQSSANSRTARCHGSQWCLASGVTSGRPARLHCLKIMNEEHHGKVRTPTPIDLSRVRRSSPFYLTAKEDLPLLVEGGGPRPIYQVPERLMKVLAPYPGSRFYGIAGDSEGSLCVMSTGEARFMMYNFVMERLGVKPLVTPIEMVVLSCVILYPTQFTSNSWNVLAGFQLHCHSLGIPPTVKLFSFFYQPDRSSTGQPWHFAKNRPLFPLVWSKAARVPGVEEKDLSLIEARIVK</sequence>
<keyword evidence="2" id="KW-0472">Membrane</keyword>
<comment type="caution">
    <text evidence="2">The sequence shown here is derived from an EMBL/GenBank/DDBJ whole genome shotgun (WGS) entry which is preliminary data.</text>
</comment>
<evidence type="ECO:0000313" key="3">
    <source>
        <dbReference type="Proteomes" id="UP000634136"/>
    </source>
</evidence>
<evidence type="ECO:0000313" key="2">
    <source>
        <dbReference type="EMBL" id="KAF7844163.1"/>
    </source>
</evidence>
<keyword evidence="2" id="KW-0812">Transmembrane</keyword>
<evidence type="ECO:0000256" key="1">
    <source>
        <dbReference type="SAM" id="MobiDB-lite"/>
    </source>
</evidence>
<reference evidence="2" key="1">
    <citation type="submission" date="2020-09" db="EMBL/GenBank/DDBJ databases">
        <title>Genome-Enabled Discovery of Anthraquinone Biosynthesis in Senna tora.</title>
        <authorList>
            <person name="Kang S.-H."/>
            <person name="Pandey R.P."/>
            <person name="Lee C.-M."/>
            <person name="Sim J.-S."/>
            <person name="Jeong J.-T."/>
            <person name="Choi B.-S."/>
            <person name="Jung M."/>
            <person name="Ginzburg D."/>
            <person name="Zhao K."/>
            <person name="Won S.Y."/>
            <person name="Oh T.-J."/>
            <person name="Yu Y."/>
            <person name="Kim N.-H."/>
            <person name="Lee O.R."/>
            <person name="Lee T.-H."/>
            <person name="Bashyal P."/>
            <person name="Kim T.-S."/>
            <person name="Lee W.-H."/>
            <person name="Kawkins C."/>
            <person name="Kim C.-K."/>
            <person name="Kim J.S."/>
            <person name="Ahn B.O."/>
            <person name="Rhee S.Y."/>
            <person name="Sohng J.K."/>
        </authorList>
    </citation>
    <scope>NUCLEOTIDE SEQUENCE</scope>
    <source>
        <tissue evidence="2">Leaf</tissue>
    </source>
</reference>
<proteinExistence type="predicted"/>
<dbReference type="Proteomes" id="UP000634136">
    <property type="component" value="Unassembled WGS sequence"/>
</dbReference>
<keyword evidence="3" id="KW-1185">Reference proteome</keyword>
<feature type="region of interest" description="Disordered" evidence="1">
    <location>
        <begin position="1"/>
        <end position="21"/>
    </location>
</feature>
<dbReference type="AlphaFoldDB" id="A0A834XF75"/>